<evidence type="ECO:0000256" key="4">
    <source>
        <dbReference type="ARBA" id="ARBA00023136"/>
    </source>
</evidence>
<dbReference type="SUPFAM" id="SSF46565">
    <property type="entry name" value="Chaperone J-domain"/>
    <property type="match status" value="1"/>
</dbReference>
<dbReference type="InterPro" id="IPR001623">
    <property type="entry name" value="DnaJ_domain"/>
</dbReference>
<dbReference type="HOGENOM" id="CLU_037236_0_1_1"/>
<dbReference type="InterPro" id="IPR052606">
    <property type="entry name" value="DnaJ_domain_protein"/>
</dbReference>
<feature type="region of interest" description="Disordered" evidence="6">
    <location>
        <begin position="258"/>
        <end position="307"/>
    </location>
</feature>
<evidence type="ECO:0000256" key="2">
    <source>
        <dbReference type="ARBA" id="ARBA00022729"/>
    </source>
</evidence>
<evidence type="ECO:0000256" key="1">
    <source>
        <dbReference type="ARBA" id="ARBA00022692"/>
    </source>
</evidence>
<keyword evidence="1" id="KW-0812">Transmembrane</keyword>
<dbReference type="GO" id="GO:0012505">
    <property type="term" value="C:endomembrane system"/>
    <property type="evidence" value="ECO:0007669"/>
    <property type="project" value="UniProtKB-SubCell"/>
</dbReference>
<dbReference type="PANTHER" id="PTHR44653">
    <property type="entry name" value="DNAJ HOMOLOG SUBFAMILY C MEMBER 1"/>
    <property type="match status" value="1"/>
</dbReference>
<dbReference type="SMART" id="SM00271">
    <property type="entry name" value="DnaJ"/>
    <property type="match status" value="1"/>
</dbReference>
<comment type="subcellular location">
    <subcellularLocation>
        <location evidence="5">Endomembrane system</location>
        <topology evidence="5">Single-pass membrane protein</topology>
    </subcellularLocation>
</comment>
<dbReference type="PROSITE" id="PS50076">
    <property type="entry name" value="DNAJ_2"/>
    <property type="match status" value="1"/>
</dbReference>
<accession>A0A0C2TLR9</accession>
<keyword evidence="3" id="KW-1133">Transmembrane helix</keyword>
<evidence type="ECO:0000313" key="10">
    <source>
        <dbReference type="Proteomes" id="UP000054549"/>
    </source>
</evidence>
<proteinExistence type="predicted"/>
<dbReference type="Gene3D" id="1.10.287.110">
    <property type="entry name" value="DnaJ domain"/>
    <property type="match status" value="1"/>
</dbReference>
<feature type="domain" description="J" evidence="8">
    <location>
        <begin position="44"/>
        <end position="109"/>
    </location>
</feature>
<dbReference type="OrthoDB" id="413400at2759"/>
<dbReference type="Pfam" id="PF00226">
    <property type="entry name" value="DnaJ"/>
    <property type="match status" value="1"/>
</dbReference>
<dbReference type="STRING" id="946122.A0A0C2TLR9"/>
<feature type="compositionally biased region" description="Polar residues" evidence="6">
    <location>
        <begin position="276"/>
        <end position="292"/>
    </location>
</feature>
<name>A0A0C2TLR9_AMAMK</name>
<reference evidence="9 10" key="1">
    <citation type="submission" date="2014-04" db="EMBL/GenBank/DDBJ databases">
        <title>Evolutionary Origins and Diversification of the Mycorrhizal Mutualists.</title>
        <authorList>
            <consortium name="DOE Joint Genome Institute"/>
            <consortium name="Mycorrhizal Genomics Consortium"/>
            <person name="Kohler A."/>
            <person name="Kuo A."/>
            <person name="Nagy L.G."/>
            <person name="Floudas D."/>
            <person name="Copeland A."/>
            <person name="Barry K.W."/>
            <person name="Cichocki N."/>
            <person name="Veneault-Fourrey C."/>
            <person name="LaButti K."/>
            <person name="Lindquist E.A."/>
            <person name="Lipzen A."/>
            <person name="Lundell T."/>
            <person name="Morin E."/>
            <person name="Murat C."/>
            <person name="Riley R."/>
            <person name="Ohm R."/>
            <person name="Sun H."/>
            <person name="Tunlid A."/>
            <person name="Henrissat B."/>
            <person name="Grigoriev I.V."/>
            <person name="Hibbett D.S."/>
            <person name="Martin F."/>
        </authorList>
    </citation>
    <scope>NUCLEOTIDE SEQUENCE [LARGE SCALE GENOMIC DNA]</scope>
    <source>
        <strain evidence="9 10">Koide BX008</strain>
    </source>
</reference>
<dbReference type="CDD" id="cd06257">
    <property type="entry name" value="DnaJ"/>
    <property type="match status" value="1"/>
</dbReference>
<evidence type="ECO:0000256" key="7">
    <source>
        <dbReference type="SAM" id="SignalP"/>
    </source>
</evidence>
<feature type="chain" id="PRO_5002168009" description="J domain-containing protein" evidence="7">
    <location>
        <begin position="20"/>
        <end position="307"/>
    </location>
</feature>
<dbReference type="PANTHER" id="PTHR44653:SF2">
    <property type="entry name" value="DNAJ HOMOLOG SUBFAMILY C MEMBER 1"/>
    <property type="match status" value="1"/>
</dbReference>
<gene>
    <name evidence="9" type="ORF">M378DRAFT_158560</name>
</gene>
<keyword evidence="10" id="KW-1185">Reference proteome</keyword>
<organism evidence="9 10">
    <name type="scientific">Amanita muscaria (strain Koide BX008)</name>
    <dbReference type="NCBI Taxonomy" id="946122"/>
    <lineage>
        <taxon>Eukaryota</taxon>
        <taxon>Fungi</taxon>
        <taxon>Dikarya</taxon>
        <taxon>Basidiomycota</taxon>
        <taxon>Agaricomycotina</taxon>
        <taxon>Agaricomycetes</taxon>
        <taxon>Agaricomycetidae</taxon>
        <taxon>Agaricales</taxon>
        <taxon>Pluteineae</taxon>
        <taxon>Amanitaceae</taxon>
        <taxon>Amanita</taxon>
    </lineage>
</organism>
<dbReference type="AlphaFoldDB" id="A0A0C2TLR9"/>
<keyword evidence="2 7" id="KW-0732">Signal</keyword>
<dbReference type="InterPro" id="IPR036869">
    <property type="entry name" value="J_dom_sf"/>
</dbReference>
<evidence type="ECO:0000256" key="5">
    <source>
        <dbReference type="ARBA" id="ARBA00037847"/>
    </source>
</evidence>
<feature type="compositionally biased region" description="Basic residues" evidence="6">
    <location>
        <begin position="298"/>
        <end position="307"/>
    </location>
</feature>
<dbReference type="Proteomes" id="UP000054549">
    <property type="component" value="Unassembled WGS sequence"/>
</dbReference>
<evidence type="ECO:0000313" key="9">
    <source>
        <dbReference type="EMBL" id="KIL68054.1"/>
    </source>
</evidence>
<sequence length="307" mass="34416">MRLFSSIFWLLALLVTVSSAWDKDDYEIFDLVTAVEASEGKGTTFYSWLDVPSTASATEIVKAYRKLSVKLHPDKNPNTKGAHERFAKLGVVASILRNKESRERYDFFYKNGVPKWRGTGYYYSRFRPGLGTVSTFLIILTSILQYVIQGINYKNDHKRVQHIIQQARLAAWGPKLTPTAGQRKVKVNIGVLHGEDGFSEGSKFIDAIVDADNVYFLDVASGQMHVIDGSIAVKPTVVNTWFIKLVRSAFRKVVPKRSQDLKAPATEVQDNELTDASDSSNKNEGGKSQKQQPAVKAEKKRRKAAKK</sequence>
<dbReference type="PRINTS" id="PR00625">
    <property type="entry name" value="JDOMAIN"/>
</dbReference>
<keyword evidence="4" id="KW-0472">Membrane</keyword>
<dbReference type="EMBL" id="KN818229">
    <property type="protein sequence ID" value="KIL68054.1"/>
    <property type="molecule type" value="Genomic_DNA"/>
</dbReference>
<dbReference type="FunCoup" id="A0A0C2TLR9">
    <property type="interactions" value="93"/>
</dbReference>
<dbReference type="InParanoid" id="A0A0C2TLR9"/>
<evidence type="ECO:0000256" key="3">
    <source>
        <dbReference type="ARBA" id="ARBA00022989"/>
    </source>
</evidence>
<evidence type="ECO:0000259" key="8">
    <source>
        <dbReference type="PROSITE" id="PS50076"/>
    </source>
</evidence>
<protein>
    <recommendedName>
        <fullName evidence="8">J domain-containing protein</fullName>
    </recommendedName>
</protein>
<feature type="signal peptide" evidence="7">
    <location>
        <begin position="1"/>
        <end position="19"/>
    </location>
</feature>
<evidence type="ECO:0000256" key="6">
    <source>
        <dbReference type="SAM" id="MobiDB-lite"/>
    </source>
</evidence>